<comment type="caution">
    <text evidence="11">The sequence shown here is derived from an EMBL/GenBank/DDBJ whole genome shotgun (WGS) entry which is preliminary data.</text>
</comment>
<dbReference type="GO" id="GO:0000973">
    <property type="term" value="P:post-transcriptional tethering of RNA polymerase II gene DNA at nuclear periphery"/>
    <property type="evidence" value="ECO:0007669"/>
    <property type="project" value="TreeGrafter"/>
</dbReference>
<evidence type="ECO:0000256" key="8">
    <source>
        <dbReference type="ARBA" id="ARBA00023010"/>
    </source>
</evidence>
<feature type="non-terminal residue" evidence="11">
    <location>
        <position position="1"/>
    </location>
</feature>
<dbReference type="GO" id="GO:0031965">
    <property type="term" value="C:nuclear membrane"/>
    <property type="evidence" value="ECO:0007669"/>
    <property type="project" value="UniProtKB-SubCell"/>
</dbReference>
<evidence type="ECO:0000256" key="6">
    <source>
        <dbReference type="ARBA" id="ARBA00022816"/>
    </source>
</evidence>
<dbReference type="GO" id="GO:0034398">
    <property type="term" value="P:telomere tethering at nuclear periphery"/>
    <property type="evidence" value="ECO:0007669"/>
    <property type="project" value="TreeGrafter"/>
</dbReference>
<comment type="similarity">
    <text evidence="3">Belongs to the nucleoporin GLFG family.</text>
</comment>
<organism evidence="11 13">
    <name type="scientific">Didymodactylos carnosus</name>
    <dbReference type="NCBI Taxonomy" id="1234261"/>
    <lineage>
        <taxon>Eukaryota</taxon>
        <taxon>Metazoa</taxon>
        <taxon>Spiralia</taxon>
        <taxon>Gnathifera</taxon>
        <taxon>Rotifera</taxon>
        <taxon>Eurotatoria</taxon>
        <taxon>Bdelloidea</taxon>
        <taxon>Philodinida</taxon>
        <taxon>Philodinidae</taxon>
        <taxon>Didymodactylos</taxon>
    </lineage>
</organism>
<dbReference type="GO" id="GO:0051028">
    <property type="term" value="P:mRNA transport"/>
    <property type="evidence" value="ECO:0007669"/>
    <property type="project" value="UniProtKB-KW"/>
</dbReference>
<dbReference type="GO" id="GO:0003723">
    <property type="term" value="F:RNA binding"/>
    <property type="evidence" value="ECO:0007669"/>
    <property type="project" value="TreeGrafter"/>
</dbReference>
<sequence>MLFGSQQPATSNTNSFLPSNNGAFVFGSSNQNTASVSTAGTPLNMFGTSTTANGSVHKFEPVMAIDKITKNNTQQQIRTKTINITAMTIYEKKSVEELRFEDYSDNRKVPSATVPFSTPQSLFPSL</sequence>
<evidence type="ECO:0000256" key="3">
    <source>
        <dbReference type="ARBA" id="ARBA00008926"/>
    </source>
</evidence>
<keyword evidence="6" id="KW-0509">mRNA transport</keyword>
<dbReference type="PANTHER" id="PTHR23198:SF6">
    <property type="entry name" value="NUCLEAR PORE COMPLEX PROTEIN NUP98-NUP96"/>
    <property type="match status" value="1"/>
</dbReference>
<dbReference type="Proteomes" id="UP000681722">
    <property type="component" value="Unassembled WGS sequence"/>
</dbReference>
<keyword evidence="9" id="KW-0906">Nuclear pore complex</keyword>
<dbReference type="EMBL" id="CAJNOQ010039179">
    <property type="protein sequence ID" value="CAF1615554.1"/>
    <property type="molecule type" value="Genomic_DNA"/>
</dbReference>
<evidence type="ECO:0000256" key="5">
    <source>
        <dbReference type="ARBA" id="ARBA00022448"/>
    </source>
</evidence>
<dbReference type="Gene3D" id="1.10.10.2360">
    <property type="match status" value="1"/>
</dbReference>
<evidence type="ECO:0000256" key="2">
    <source>
        <dbReference type="ARBA" id="ARBA00004620"/>
    </source>
</evidence>
<dbReference type="AlphaFoldDB" id="A0A816BY17"/>
<accession>A0A816BY17</accession>
<keyword evidence="10" id="KW-0539">Nucleus</keyword>
<evidence type="ECO:0000256" key="7">
    <source>
        <dbReference type="ARBA" id="ARBA00022927"/>
    </source>
</evidence>
<dbReference type="OrthoDB" id="3797628at2759"/>
<dbReference type="GO" id="GO:0006405">
    <property type="term" value="P:RNA export from nucleus"/>
    <property type="evidence" value="ECO:0007669"/>
    <property type="project" value="TreeGrafter"/>
</dbReference>
<dbReference type="GO" id="GO:0008139">
    <property type="term" value="F:nuclear localization sequence binding"/>
    <property type="evidence" value="ECO:0007669"/>
    <property type="project" value="TreeGrafter"/>
</dbReference>
<keyword evidence="8" id="KW-0811">Translocation</keyword>
<dbReference type="FunFam" id="1.10.10.2360:FF:000001">
    <property type="entry name" value="Nuclear pore complex protein Nup98-Nup96"/>
    <property type="match status" value="1"/>
</dbReference>
<evidence type="ECO:0000256" key="1">
    <source>
        <dbReference type="ARBA" id="ARBA00004567"/>
    </source>
</evidence>
<dbReference type="PANTHER" id="PTHR23198">
    <property type="entry name" value="NUCLEOPORIN"/>
    <property type="match status" value="1"/>
</dbReference>
<evidence type="ECO:0000313" key="11">
    <source>
        <dbReference type="EMBL" id="CAF1615554.1"/>
    </source>
</evidence>
<dbReference type="Proteomes" id="UP000663829">
    <property type="component" value="Unassembled WGS sequence"/>
</dbReference>
<dbReference type="EMBL" id="CAJOBC010106102">
    <property type="protein sequence ID" value="CAF4501488.1"/>
    <property type="molecule type" value="Genomic_DNA"/>
</dbReference>
<keyword evidence="5" id="KW-0813">Transport</keyword>
<dbReference type="GO" id="GO:0044614">
    <property type="term" value="C:nuclear pore cytoplasmic filaments"/>
    <property type="evidence" value="ECO:0007669"/>
    <property type="project" value="TreeGrafter"/>
</dbReference>
<reference evidence="11" key="1">
    <citation type="submission" date="2021-02" db="EMBL/GenBank/DDBJ databases">
        <authorList>
            <person name="Nowell W R."/>
        </authorList>
    </citation>
    <scope>NUCLEOTIDE SEQUENCE</scope>
</reference>
<evidence type="ECO:0000256" key="9">
    <source>
        <dbReference type="ARBA" id="ARBA00023132"/>
    </source>
</evidence>
<comment type="subcellular location">
    <subcellularLocation>
        <location evidence="2">Nucleus membrane</location>
        <topology evidence="2">Peripheral membrane protein</topology>
        <orientation evidence="2">Nucleoplasmic side</orientation>
    </subcellularLocation>
    <subcellularLocation>
        <location evidence="1">Nucleus</location>
        <location evidence="1">Nuclear pore complex</location>
    </subcellularLocation>
</comment>
<name>A0A816BY17_9BILA</name>
<keyword evidence="13" id="KW-1185">Reference proteome</keyword>
<evidence type="ECO:0000313" key="13">
    <source>
        <dbReference type="Proteomes" id="UP000663829"/>
    </source>
</evidence>
<evidence type="ECO:0000256" key="4">
    <source>
        <dbReference type="ARBA" id="ARBA00013472"/>
    </source>
</evidence>
<gene>
    <name evidence="11" type="ORF">GPM918_LOCUS43385</name>
    <name evidence="12" type="ORF">SRO942_LOCUS44863</name>
</gene>
<dbReference type="Pfam" id="PF21240">
    <property type="entry name" value="Nup98_GLEBS"/>
    <property type="match status" value="1"/>
</dbReference>
<evidence type="ECO:0000313" key="12">
    <source>
        <dbReference type="EMBL" id="CAF4501488.1"/>
    </source>
</evidence>
<dbReference type="GO" id="GO:0017056">
    <property type="term" value="F:structural constituent of nuclear pore"/>
    <property type="evidence" value="ECO:0007669"/>
    <property type="project" value="TreeGrafter"/>
</dbReference>
<evidence type="ECO:0000256" key="10">
    <source>
        <dbReference type="ARBA" id="ARBA00023242"/>
    </source>
</evidence>
<dbReference type="InterPro" id="IPR037665">
    <property type="entry name" value="Nucleoporin_S59-like"/>
</dbReference>
<proteinExistence type="inferred from homology"/>
<protein>
    <recommendedName>
        <fullName evidence="4">Nuclear pore complex protein Nup98-Nup96</fullName>
    </recommendedName>
</protein>
<dbReference type="GO" id="GO:0006606">
    <property type="term" value="P:protein import into nucleus"/>
    <property type="evidence" value="ECO:0007669"/>
    <property type="project" value="TreeGrafter"/>
</dbReference>
<keyword evidence="7" id="KW-0653">Protein transport</keyword>